<keyword evidence="1" id="KW-0812">Transmembrane</keyword>
<dbReference type="EMBL" id="JAACXV010000015">
    <property type="protein sequence ID" value="KAF7287238.1"/>
    <property type="molecule type" value="Genomic_DNA"/>
</dbReference>
<keyword evidence="1" id="KW-0472">Membrane</keyword>
<keyword evidence="1" id="KW-1133">Transmembrane helix</keyword>
<name>A0A834IXM5_RHYFE</name>
<proteinExistence type="predicted"/>
<evidence type="ECO:0000256" key="1">
    <source>
        <dbReference type="SAM" id="Phobius"/>
    </source>
</evidence>
<sequence>MRSLQRDGIHVVPPATVAFQPRNKIRLIIRAHVDVTTSLGGTFFTYRFGLSLNMYKFSGHSFCMLVVCCYLLLITFSGIYGQKARGRQKDEPASIQELFNTSSCIPKPYVCPHKQIQFYLYTRPTRIFQKMLLHTPAAPHPSRTKKKTIKNPRMPHYVRESCCTLSESSLNFNDGLLKFRLDTWGPARAPAPASYSITPG</sequence>
<dbReference type="Proteomes" id="UP000625711">
    <property type="component" value="Unassembled WGS sequence"/>
</dbReference>
<organism evidence="2 3">
    <name type="scientific">Rhynchophorus ferrugineus</name>
    <name type="common">Red palm weevil</name>
    <name type="synonym">Curculio ferrugineus</name>
    <dbReference type="NCBI Taxonomy" id="354439"/>
    <lineage>
        <taxon>Eukaryota</taxon>
        <taxon>Metazoa</taxon>
        <taxon>Ecdysozoa</taxon>
        <taxon>Arthropoda</taxon>
        <taxon>Hexapoda</taxon>
        <taxon>Insecta</taxon>
        <taxon>Pterygota</taxon>
        <taxon>Neoptera</taxon>
        <taxon>Endopterygota</taxon>
        <taxon>Coleoptera</taxon>
        <taxon>Polyphaga</taxon>
        <taxon>Cucujiformia</taxon>
        <taxon>Curculionidae</taxon>
        <taxon>Dryophthorinae</taxon>
        <taxon>Rhynchophorus</taxon>
    </lineage>
</organism>
<evidence type="ECO:0000313" key="2">
    <source>
        <dbReference type="EMBL" id="KAF7287238.1"/>
    </source>
</evidence>
<dbReference type="OrthoDB" id="199913at2759"/>
<gene>
    <name evidence="2" type="ORF">GWI33_002057</name>
</gene>
<dbReference type="AlphaFoldDB" id="A0A834IXM5"/>
<evidence type="ECO:0000313" key="3">
    <source>
        <dbReference type="Proteomes" id="UP000625711"/>
    </source>
</evidence>
<feature type="transmembrane region" description="Helical" evidence="1">
    <location>
        <begin position="27"/>
        <end position="46"/>
    </location>
</feature>
<reference evidence="2" key="1">
    <citation type="submission" date="2020-08" db="EMBL/GenBank/DDBJ databases">
        <title>Genome sequencing and assembly of the red palm weevil Rhynchophorus ferrugineus.</title>
        <authorList>
            <person name="Dias G.B."/>
            <person name="Bergman C.M."/>
            <person name="Manee M."/>
        </authorList>
    </citation>
    <scope>NUCLEOTIDE SEQUENCE</scope>
    <source>
        <strain evidence="2">AA-2017</strain>
        <tissue evidence="2">Whole larva</tissue>
    </source>
</reference>
<protein>
    <submittedName>
        <fullName evidence="2">Uncharacterized protein</fullName>
    </submittedName>
</protein>
<comment type="caution">
    <text evidence="2">The sequence shown here is derived from an EMBL/GenBank/DDBJ whole genome shotgun (WGS) entry which is preliminary data.</text>
</comment>
<feature type="transmembrane region" description="Helical" evidence="1">
    <location>
        <begin position="58"/>
        <end position="80"/>
    </location>
</feature>
<keyword evidence="3" id="KW-1185">Reference proteome</keyword>
<accession>A0A834IXM5</accession>